<evidence type="ECO:0000256" key="5">
    <source>
        <dbReference type="ARBA" id="ARBA00023288"/>
    </source>
</evidence>
<dbReference type="RefSeq" id="WP_152157429.1">
    <property type="nucleotide sequence ID" value="NZ_WEHX01000003.1"/>
</dbReference>
<dbReference type="EMBL" id="WEHX01000003">
    <property type="protein sequence ID" value="KAB7662951.1"/>
    <property type="molecule type" value="Genomic_DNA"/>
</dbReference>
<sequence>MQFTRLFASLALSAGIAVGLAGCGDKGAPAQTKADAAPQTVTLKVGVSPVPHADIINFVAPQLEKEGVKVKVIEFNDYVQPNLALAEKELDANFFQHKPYLDTFAKEHKLSLAVLCAVHIEPMGVYSKTVKNIADTPEGAKVGIPNDPTNGGRALKVLESAGLIKVRPEAGVLATKNDITDNPKKLDFVEVEAAQLPRALDDVALAVINSNFALSANLNPVKDAIAIEAKDSPYANIVAIRAGDENRPELQKLKAVLATPELKKFLEDKYQGAVVPAF</sequence>
<keyword evidence="4" id="KW-0564">Palmitate</keyword>
<dbReference type="CDD" id="cd13597">
    <property type="entry name" value="PBP2_lipoprotein_Tp32"/>
    <property type="match status" value="1"/>
</dbReference>
<comment type="caution">
    <text evidence="9">The sequence shown here is derived from an EMBL/GenBank/DDBJ whole genome shotgun (WGS) entry which is preliminary data.</text>
</comment>
<keyword evidence="3" id="KW-0472">Membrane</keyword>
<feature type="signal peptide" evidence="8">
    <location>
        <begin position="1"/>
        <end position="21"/>
    </location>
</feature>
<evidence type="ECO:0000313" key="10">
    <source>
        <dbReference type="Proteomes" id="UP000430564"/>
    </source>
</evidence>
<keyword evidence="2 8" id="KW-0732">Signal</keyword>
<dbReference type="OrthoDB" id="9812878at2"/>
<keyword evidence="5 6" id="KW-0449">Lipoprotein</keyword>
<organism evidence="9 10">
    <name type="scientific">Sutterella seckii</name>
    <dbReference type="NCBI Taxonomy" id="1944635"/>
    <lineage>
        <taxon>Bacteria</taxon>
        <taxon>Pseudomonadati</taxon>
        <taxon>Pseudomonadota</taxon>
        <taxon>Betaproteobacteria</taxon>
        <taxon>Burkholderiales</taxon>
        <taxon>Sutterellaceae</taxon>
        <taxon>Sutterella</taxon>
    </lineage>
</organism>
<dbReference type="Proteomes" id="UP000430564">
    <property type="component" value="Unassembled WGS sequence"/>
</dbReference>
<dbReference type="PIRSF" id="PIRSF002854">
    <property type="entry name" value="MetQ"/>
    <property type="match status" value="1"/>
</dbReference>
<protein>
    <recommendedName>
        <fullName evidence="6">Lipoprotein</fullName>
    </recommendedName>
</protein>
<dbReference type="PROSITE" id="PS51257">
    <property type="entry name" value="PROKAR_LIPOPROTEIN"/>
    <property type="match status" value="1"/>
</dbReference>
<dbReference type="PANTHER" id="PTHR30429">
    <property type="entry name" value="D-METHIONINE-BINDING LIPOPROTEIN METQ"/>
    <property type="match status" value="1"/>
</dbReference>
<evidence type="ECO:0000256" key="3">
    <source>
        <dbReference type="ARBA" id="ARBA00023136"/>
    </source>
</evidence>
<proteinExistence type="inferred from homology"/>
<dbReference type="AlphaFoldDB" id="A0A6I1EU87"/>
<dbReference type="SUPFAM" id="SSF53850">
    <property type="entry name" value="Periplasmic binding protein-like II"/>
    <property type="match status" value="1"/>
</dbReference>
<evidence type="ECO:0000256" key="2">
    <source>
        <dbReference type="ARBA" id="ARBA00022729"/>
    </source>
</evidence>
<reference evidence="9 10" key="1">
    <citation type="submission" date="2019-10" db="EMBL/GenBank/DDBJ databases">
        <title>Genome diversity of Sutterella seckii.</title>
        <authorList>
            <person name="Chaplin A.V."/>
            <person name="Sokolova S.R."/>
            <person name="Mosin K.A."/>
            <person name="Ivanova E.L."/>
            <person name="Kochetkova T.O."/>
            <person name="Goltsov A.Y."/>
            <person name="Trofimov D.Y."/>
            <person name="Efimov B.A."/>
        </authorList>
    </citation>
    <scope>NUCLEOTIDE SEQUENCE [LARGE SCALE GENOMIC DNA]</scope>
    <source>
        <strain evidence="9 10">ASD393</strain>
    </source>
</reference>
<dbReference type="Pfam" id="PF03180">
    <property type="entry name" value="Lipoprotein_9"/>
    <property type="match status" value="1"/>
</dbReference>
<evidence type="ECO:0000256" key="7">
    <source>
        <dbReference type="PIRSR" id="PIRSR002854-1"/>
    </source>
</evidence>
<name>A0A6I1EU87_9BURK</name>
<comment type="subcellular location">
    <subcellularLocation>
        <location evidence="1">Membrane</location>
        <topology evidence="1">Lipid-anchor</topology>
    </subcellularLocation>
</comment>
<accession>A0A6I1EU87</accession>
<evidence type="ECO:0000256" key="1">
    <source>
        <dbReference type="ARBA" id="ARBA00004635"/>
    </source>
</evidence>
<evidence type="ECO:0000256" key="8">
    <source>
        <dbReference type="SAM" id="SignalP"/>
    </source>
</evidence>
<dbReference type="InterPro" id="IPR004872">
    <property type="entry name" value="Lipoprotein_NlpA"/>
</dbReference>
<comment type="similarity">
    <text evidence="6">Belongs to the nlpA lipoprotein family.</text>
</comment>
<feature type="lipid moiety-binding region" description="S-diacylglycerol cysteine" evidence="7">
    <location>
        <position position="23"/>
    </location>
</feature>
<feature type="chain" id="PRO_5026024139" description="Lipoprotein" evidence="8">
    <location>
        <begin position="22"/>
        <end position="278"/>
    </location>
</feature>
<evidence type="ECO:0000256" key="4">
    <source>
        <dbReference type="ARBA" id="ARBA00023139"/>
    </source>
</evidence>
<dbReference type="GO" id="GO:0016020">
    <property type="term" value="C:membrane"/>
    <property type="evidence" value="ECO:0007669"/>
    <property type="project" value="UniProtKB-SubCell"/>
</dbReference>
<dbReference type="PANTHER" id="PTHR30429:SF0">
    <property type="entry name" value="METHIONINE-BINDING LIPOPROTEIN METQ"/>
    <property type="match status" value="1"/>
</dbReference>
<gene>
    <name evidence="9" type="ORF">GBM95_01245</name>
</gene>
<dbReference type="Gene3D" id="3.40.190.10">
    <property type="entry name" value="Periplasmic binding protein-like II"/>
    <property type="match status" value="2"/>
</dbReference>
<evidence type="ECO:0000256" key="6">
    <source>
        <dbReference type="PIRNR" id="PIRNR002854"/>
    </source>
</evidence>
<evidence type="ECO:0000313" key="9">
    <source>
        <dbReference type="EMBL" id="KAB7662951.1"/>
    </source>
</evidence>